<evidence type="ECO:0000256" key="1">
    <source>
        <dbReference type="SAM" id="MobiDB-lite"/>
    </source>
</evidence>
<organism evidence="2 3">
    <name type="scientific">Dactylosporangium cerinum</name>
    <dbReference type="NCBI Taxonomy" id="1434730"/>
    <lineage>
        <taxon>Bacteria</taxon>
        <taxon>Bacillati</taxon>
        <taxon>Actinomycetota</taxon>
        <taxon>Actinomycetes</taxon>
        <taxon>Micromonosporales</taxon>
        <taxon>Micromonosporaceae</taxon>
        <taxon>Dactylosporangium</taxon>
    </lineage>
</organism>
<comment type="caution">
    <text evidence="2">The sequence shown here is derived from an EMBL/GenBank/DDBJ whole genome shotgun (WGS) entry which is preliminary data.</text>
</comment>
<proteinExistence type="predicted"/>
<dbReference type="RefSeq" id="WP_380112508.1">
    <property type="nucleotide sequence ID" value="NZ_JBHSIU010000003.1"/>
</dbReference>
<evidence type="ECO:0000313" key="2">
    <source>
        <dbReference type="EMBL" id="MFC4996306.1"/>
    </source>
</evidence>
<name>A0ABV9VIV0_9ACTN</name>
<reference evidence="3" key="1">
    <citation type="journal article" date="2019" name="Int. J. Syst. Evol. Microbiol.">
        <title>The Global Catalogue of Microorganisms (GCM) 10K type strain sequencing project: providing services to taxonomists for standard genome sequencing and annotation.</title>
        <authorList>
            <consortium name="The Broad Institute Genomics Platform"/>
            <consortium name="The Broad Institute Genome Sequencing Center for Infectious Disease"/>
            <person name="Wu L."/>
            <person name="Ma J."/>
        </authorList>
    </citation>
    <scope>NUCLEOTIDE SEQUENCE [LARGE SCALE GENOMIC DNA]</scope>
    <source>
        <strain evidence="3">CGMCC 4.7152</strain>
    </source>
</reference>
<protein>
    <submittedName>
        <fullName evidence="2">Uncharacterized protein</fullName>
    </submittedName>
</protein>
<keyword evidence="3" id="KW-1185">Reference proteome</keyword>
<accession>A0ABV9VIV0</accession>
<dbReference type="EMBL" id="JBHSIU010000003">
    <property type="protein sequence ID" value="MFC4996306.1"/>
    <property type="molecule type" value="Genomic_DNA"/>
</dbReference>
<feature type="non-terminal residue" evidence="2">
    <location>
        <position position="1"/>
    </location>
</feature>
<feature type="region of interest" description="Disordered" evidence="1">
    <location>
        <begin position="29"/>
        <end position="61"/>
    </location>
</feature>
<sequence>WGRHTARIDLLDGKCVEDAWHELDQPDPKCPVHRRAEGIPQYRQPEPPLDRVLPSGQPVQV</sequence>
<dbReference type="Proteomes" id="UP001595912">
    <property type="component" value="Unassembled WGS sequence"/>
</dbReference>
<evidence type="ECO:0000313" key="3">
    <source>
        <dbReference type="Proteomes" id="UP001595912"/>
    </source>
</evidence>
<gene>
    <name evidence="2" type="ORF">ACFPIJ_00500</name>
</gene>